<organism evidence="1 2">
    <name type="scientific">Melastoma candidum</name>
    <dbReference type="NCBI Taxonomy" id="119954"/>
    <lineage>
        <taxon>Eukaryota</taxon>
        <taxon>Viridiplantae</taxon>
        <taxon>Streptophyta</taxon>
        <taxon>Embryophyta</taxon>
        <taxon>Tracheophyta</taxon>
        <taxon>Spermatophyta</taxon>
        <taxon>Magnoliopsida</taxon>
        <taxon>eudicotyledons</taxon>
        <taxon>Gunneridae</taxon>
        <taxon>Pentapetalae</taxon>
        <taxon>rosids</taxon>
        <taxon>malvids</taxon>
        <taxon>Myrtales</taxon>
        <taxon>Melastomataceae</taxon>
        <taxon>Melastomatoideae</taxon>
        <taxon>Melastomateae</taxon>
        <taxon>Melastoma</taxon>
    </lineage>
</organism>
<evidence type="ECO:0000313" key="2">
    <source>
        <dbReference type="Proteomes" id="UP001057402"/>
    </source>
</evidence>
<gene>
    <name evidence="1" type="ORF">MLD38_018425</name>
</gene>
<proteinExistence type="predicted"/>
<reference evidence="2" key="1">
    <citation type="journal article" date="2023" name="Front. Plant Sci.">
        <title>Chromosomal-level genome assembly of Melastoma candidum provides insights into trichome evolution.</title>
        <authorList>
            <person name="Zhong Y."/>
            <person name="Wu W."/>
            <person name="Sun C."/>
            <person name="Zou P."/>
            <person name="Liu Y."/>
            <person name="Dai S."/>
            <person name="Zhou R."/>
        </authorList>
    </citation>
    <scope>NUCLEOTIDE SEQUENCE [LARGE SCALE GENOMIC DNA]</scope>
</reference>
<accession>A0ACB9QXU3</accession>
<protein>
    <submittedName>
        <fullName evidence="1">Uncharacterized protein</fullName>
    </submittedName>
</protein>
<evidence type="ECO:0000313" key="1">
    <source>
        <dbReference type="EMBL" id="KAI4370038.1"/>
    </source>
</evidence>
<comment type="caution">
    <text evidence="1">The sequence shown here is derived from an EMBL/GenBank/DDBJ whole genome shotgun (WGS) entry which is preliminary data.</text>
</comment>
<sequence>MCMINEDQIPKRHFHRYSKNRLKRSRVRVGRFTRNERRMGEDIELKNLKLYLENQTMIEDNEKLRKKADLLHQENLALLSEIQKRFPGMNTSRKLTAGVLETQL</sequence>
<dbReference type="EMBL" id="CM042884">
    <property type="protein sequence ID" value="KAI4370038.1"/>
    <property type="molecule type" value="Genomic_DNA"/>
</dbReference>
<keyword evidence="2" id="KW-1185">Reference proteome</keyword>
<name>A0ACB9QXU3_9MYRT</name>
<dbReference type="Proteomes" id="UP001057402">
    <property type="component" value="Chromosome 5"/>
</dbReference>